<organism evidence="1">
    <name type="scientific">Telmatobacter sp. DSM 110680</name>
    <dbReference type="NCBI Taxonomy" id="3036704"/>
    <lineage>
        <taxon>Bacteria</taxon>
        <taxon>Pseudomonadati</taxon>
        <taxon>Acidobacteriota</taxon>
        <taxon>Terriglobia</taxon>
        <taxon>Terriglobales</taxon>
        <taxon>Acidobacteriaceae</taxon>
        <taxon>Telmatobacter</taxon>
    </lineage>
</organism>
<evidence type="ECO:0000313" key="1">
    <source>
        <dbReference type="EMBL" id="XBH19794.1"/>
    </source>
</evidence>
<dbReference type="AlphaFoldDB" id="A0AAU7DR64"/>
<accession>A0AAU7DR64</accession>
<proteinExistence type="predicted"/>
<gene>
    <name evidence="1" type="ORF">P8935_10865</name>
</gene>
<dbReference type="Pfam" id="PF13826">
    <property type="entry name" value="Monooxy_af470-like"/>
    <property type="match status" value="1"/>
</dbReference>
<protein>
    <submittedName>
        <fullName evidence="1">DUF4188 domain-containing protein</fullName>
    </submittedName>
</protein>
<dbReference type="InterPro" id="IPR025444">
    <property type="entry name" value="Monooxy_af470"/>
</dbReference>
<sequence length="142" mass="16396">MVFIIGMRVNRLFEFGKWIPVAKAMGPMIAELKKHPEMGLLHVETMLYWRGVANLQYWRSFEHLHAYAHLRDSNHLPAWAEFNRRIGGNGSVGIWHESYMVERGNYECIYVNMPRFGFGAASDLVPVSGRMESARQRIGKAE</sequence>
<reference evidence="1" key="1">
    <citation type="submission" date="2023-03" db="EMBL/GenBank/DDBJ databases">
        <title>Edaphobacter sp.</title>
        <authorList>
            <person name="Huber K.J."/>
            <person name="Papendorf J."/>
            <person name="Pilke C."/>
            <person name="Bunk B."/>
            <person name="Sproeer C."/>
            <person name="Pester M."/>
        </authorList>
    </citation>
    <scope>NUCLEOTIDE SEQUENCE</scope>
    <source>
        <strain evidence="1">DSM 110680</strain>
    </source>
</reference>
<dbReference type="EMBL" id="CP121196">
    <property type="protein sequence ID" value="XBH19794.1"/>
    <property type="molecule type" value="Genomic_DNA"/>
</dbReference>
<dbReference type="RefSeq" id="WP_348265015.1">
    <property type="nucleotide sequence ID" value="NZ_CP121196.1"/>
</dbReference>
<name>A0AAU7DR64_9BACT</name>